<dbReference type="AlphaFoldDB" id="A0AAW5Q538"/>
<comment type="caution">
    <text evidence="1">The sequence shown here is derived from an EMBL/GenBank/DDBJ whole genome shotgun (WGS) entry which is preliminary data.</text>
</comment>
<organism evidence="1 2">
    <name type="scientific">Dietzia cinnamea</name>
    <dbReference type="NCBI Taxonomy" id="321318"/>
    <lineage>
        <taxon>Bacteria</taxon>
        <taxon>Bacillati</taxon>
        <taxon>Actinomycetota</taxon>
        <taxon>Actinomycetes</taxon>
        <taxon>Mycobacteriales</taxon>
        <taxon>Dietziaceae</taxon>
        <taxon>Dietzia</taxon>
    </lineage>
</organism>
<reference evidence="1" key="1">
    <citation type="submission" date="2022-04" db="EMBL/GenBank/DDBJ databases">
        <title>Human microbiome associated bacterial genomes.</title>
        <authorList>
            <person name="Sandstrom S."/>
            <person name="Salamzade R."/>
            <person name="Kalan L.R."/>
        </authorList>
    </citation>
    <scope>NUCLEOTIDE SEQUENCE</scope>
    <source>
        <strain evidence="1">P3-SID1762</strain>
    </source>
</reference>
<dbReference type="Proteomes" id="UP001206890">
    <property type="component" value="Unassembled WGS sequence"/>
</dbReference>
<dbReference type="RefSeq" id="WP_259842308.1">
    <property type="nucleotide sequence ID" value="NZ_JALXTB010000021.1"/>
</dbReference>
<sequence length="104" mass="11272">MDKPINDDPLAAPIRGRYPDVVNAAIHFALRGDFRARRVTVGPRSAIITPERRPDGRIDGASIAAQVYAMCMDAYSATATYTNGYCITRDGNAHIHPDPTDTGV</sequence>
<accession>A0AAW5Q538</accession>
<gene>
    <name evidence="1" type="ORF">M3D93_06160</name>
</gene>
<dbReference type="EMBL" id="JALXTC010000020">
    <property type="protein sequence ID" value="MCT2117335.1"/>
    <property type="molecule type" value="Genomic_DNA"/>
</dbReference>
<protein>
    <submittedName>
        <fullName evidence="1">Uncharacterized protein</fullName>
    </submittedName>
</protein>
<proteinExistence type="predicted"/>
<evidence type="ECO:0000313" key="1">
    <source>
        <dbReference type="EMBL" id="MCT2117335.1"/>
    </source>
</evidence>
<name>A0AAW5Q538_9ACTN</name>
<evidence type="ECO:0000313" key="2">
    <source>
        <dbReference type="Proteomes" id="UP001206890"/>
    </source>
</evidence>